<evidence type="ECO:0000256" key="6">
    <source>
        <dbReference type="ARBA" id="ARBA00023136"/>
    </source>
</evidence>
<sequence length="251" mass="27968">MNILQTSIIFIYGIICGSFFNVVGRRLPKKESFATSRSKCPTCSTPIKNRDLIPVFSYILLRGKCRNCHQRISPLYPTIELLTGVLFAYSYIMFGWSIEFAGAILLVSLSVIILVSDLLYMIIPDRLLLFFLPLFIILRVLAPLDPWYASLIGAIGAYLLIALIILISKGGMGGGDMKLLALLGILFGYKIIMVFFLSTLIGALVTIALLATKTVNRKQPVPFGPFIIMAALLTYFHGDALLEWYSGLFFY</sequence>
<feature type="domain" description="Prepilin peptidase A24 N-terminal" evidence="9">
    <location>
        <begin position="11"/>
        <end position="94"/>
    </location>
</feature>
<dbReference type="GO" id="GO:0016787">
    <property type="term" value="F:hydrolase activity"/>
    <property type="evidence" value="ECO:0007669"/>
    <property type="project" value="UniProtKB-KW"/>
</dbReference>
<dbReference type="Proteomes" id="UP001596990">
    <property type="component" value="Unassembled WGS sequence"/>
</dbReference>
<organism evidence="10 11">
    <name type="scientific">Thalassobacillus hwangdonensis</name>
    <dbReference type="NCBI Taxonomy" id="546108"/>
    <lineage>
        <taxon>Bacteria</taxon>
        <taxon>Bacillati</taxon>
        <taxon>Bacillota</taxon>
        <taxon>Bacilli</taxon>
        <taxon>Bacillales</taxon>
        <taxon>Bacillaceae</taxon>
        <taxon>Thalassobacillus</taxon>
    </lineage>
</organism>
<comment type="subcellular location">
    <subcellularLocation>
        <location evidence="1">Cell membrane</location>
        <topology evidence="1">Multi-pass membrane protein</topology>
    </subcellularLocation>
</comment>
<keyword evidence="3" id="KW-1003">Cell membrane</keyword>
<keyword evidence="5 7" id="KW-1133">Transmembrane helix</keyword>
<dbReference type="InterPro" id="IPR050882">
    <property type="entry name" value="Prepilin_peptidase/N-MTase"/>
</dbReference>
<feature type="transmembrane region" description="Helical" evidence="7">
    <location>
        <begin position="223"/>
        <end position="242"/>
    </location>
</feature>
<evidence type="ECO:0000313" key="10">
    <source>
        <dbReference type="EMBL" id="MFD1018914.1"/>
    </source>
</evidence>
<dbReference type="Pfam" id="PF06750">
    <property type="entry name" value="A24_N_bact"/>
    <property type="match status" value="1"/>
</dbReference>
<keyword evidence="10" id="KW-0378">Hydrolase</keyword>
<dbReference type="RefSeq" id="WP_386057775.1">
    <property type="nucleotide sequence ID" value="NZ_JBHTKL010000001.1"/>
</dbReference>
<evidence type="ECO:0000259" key="9">
    <source>
        <dbReference type="Pfam" id="PF06750"/>
    </source>
</evidence>
<feature type="transmembrane region" description="Helical" evidence="7">
    <location>
        <begin position="100"/>
        <end position="120"/>
    </location>
</feature>
<proteinExistence type="inferred from homology"/>
<keyword evidence="4 7" id="KW-0812">Transmembrane</keyword>
<dbReference type="Pfam" id="PF01478">
    <property type="entry name" value="Peptidase_A24"/>
    <property type="match status" value="1"/>
</dbReference>
<protein>
    <submittedName>
        <fullName evidence="10">Prepilin peptidase</fullName>
        <ecNumber evidence="10">3.4.23.-</ecNumber>
    </submittedName>
</protein>
<reference evidence="11" key="1">
    <citation type="journal article" date="2019" name="Int. J. Syst. Evol. Microbiol.">
        <title>The Global Catalogue of Microorganisms (GCM) 10K type strain sequencing project: providing services to taxonomists for standard genome sequencing and annotation.</title>
        <authorList>
            <consortium name="The Broad Institute Genomics Platform"/>
            <consortium name="The Broad Institute Genome Sequencing Center for Infectious Disease"/>
            <person name="Wu L."/>
            <person name="Ma J."/>
        </authorList>
    </citation>
    <scope>NUCLEOTIDE SEQUENCE [LARGE SCALE GENOMIC DNA]</scope>
    <source>
        <strain evidence="11">CCUG 56607</strain>
    </source>
</reference>
<dbReference type="InterPro" id="IPR010627">
    <property type="entry name" value="Prepilin_pept_A24_N"/>
</dbReference>
<evidence type="ECO:0000313" key="11">
    <source>
        <dbReference type="Proteomes" id="UP001596990"/>
    </source>
</evidence>
<feature type="transmembrane region" description="Helical" evidence="7">
    <location>
        <begin position="127"/>
        <end position="142"/>
    </location>
</feature>
<comment type="similarity">
    <text evidence="2">Belongs to the peptidase A24 family.</text>
</comment>
<evidence type="ECO:0000256" key="7">
    <source>
        <dbReference type="SAM" id="Phobius"/>
    </source>
</evidence>
<evidence type="ECO:0000256" key="1">
    <source>
        <dbReference type="ARBA" id="ARBA00004651"/>
    </source>
</evidence>
<feature type="domain" description="Prepilin type IV endopeptidase peptidase" evidence="8">
    <location>
        <begin position="104"/>
        <end position="207"/>
    </location>
</feature>
<name>A0ABW3KYF4_9BACI</name>
<evidence type="ECO:0000256" key="3">
    <source>
        <dbReference type="ARBA" id="ARBA00022475"/>
    </source>
</evidence>
<dbReference type="EC" id="3.4.23.-" evidence="10"/>
<dbReference type="PANTHER" id="PTHR30487:SF0">
    <property type="entry name" value="PREPILIN LEADER PEPTIDASE_N-METHYLTRANSFERASE-RELATED"/>
    <property type="match status" value="1"/>
</dbReference>
<evidence type="ECO:0000256" key="2">
    <source>
        <dbReference type="ARBA" id="ARBA00005801"/>
    </source>
</evidence>
<gene>
    <name evidence="10" type="ORF">ACFQ2J_06850</name>
</gene>
<evidence type="ECO:0000259" key="8">
    <source>
        <dbReference type="Pfam" id="PF01478"/>
    </source>
</evidence>
<evidence type="ECO:0000256" key="5">
    <source>
        <dbReference type="ARBA" id="ARBA00022989"/>
    </source>
</evidence>
<dbReference type="PANTHER" id="PTHR30487">
    <property type="entry name" value="TYPE 4 PREPILIN-LIKE PROTEINS LEADER PEPTIDE-PROCESSING ENZYME"/>
    <property type="match status" value="1"/>
</dbReference>
<keyword evidence="6 7" id="KW-0472">Membrane</keyword>
<feature type="transmembrane region" description="Helical" evidence="7">
    <location>
        <begin position="179"/>
        <end position="211"/>
    </location>
</feature>
<dbReference type="EMBL" id="JBHTKL010000001">
    <property type="protein sequence ID" value="MFD1018914.1"/>
    <property type="molecule type" value="Genomic_DNA"/>
</dbReference>
<dbReference type="InterPro" id="IPR000045">
    <property type="entry name" value="Prepilin_IV_endopep_pep"/>
</dbReference>
<comment type="caution">
    <text evidence="10">The sequence shown here is derived from an EMBL/GenBank/DDBJ whole genome shotgun (WGS) entry which is preliminary data.</text>
</comment>
<feature type="transmembrane region" description="Helical" evidence="7">
    <location>
        <begin position="148"/>
        <end position="167"/>
    </location>
</feature>
<feature type="transmembrane region" description="Helical" evidence="7">
    <location>
        <begin position="6"/>
        <end position="23"/>
    </location>
</feature>
<accession>A0ABW3KYF4</accession>
<keyword evidence="11" id="KW-1185">Reference proteome</keyword>
<evidence type="ECO:0000256" key="4">
    <source>
        <dbReference type="ARBA" id="ARBA00022692"/>
    </source>
</evidence>
<dbReference type="Gene3D" id="1.20.120.1220">
    <property type="match status" value="1"/>
</dbReference>
<feature type="transmembrane region" description="Helical" evidence="7">
    <location>
        <begin position="74"/>
        <end position="94"/>
    </location>
</feature>